<proteinExistence type="predicted"/>
<keyword evidence="2" id="KW-0812">Transmembrane</keyword>
<name>A0A7E5VNX4_TRINI</name>
<dbReference type="AlphaFoldDB" id="A0A7E5VNX4"/>
<gene>
    <name evidence="4" type="primary">LOC113495379</name>
</gene>
<feature type="transmembrane region" description="Helical" evidence="2">
    <location>
        <begin position="168"/>
        <end position="189"/>
    </location>
</feature>
<evidence type="ECO:0000256" key="1">
    <source>
        <dbReference type="SAM" id="MobiDB-lite"/>
    </source>
</evidence>
<feature type="region of interest" description="Disordered" evidence="1">
    <location>
        <begin position="95"/>
        <end position="117"/>
    </location>
</feature>
<keyword evidence="2" id="KW-1133">Transmembrane helix</keyword>
<dbReference type="Proteomes" id="UP000322000">
    <property type="component" value="Chromosome 6"/>
</dbReference>
<accession>A0A7E5VNX4</accession>
<evidence type="ECO:0000313" key="3">
    <source>
        <dbReference type="Proteomes" id="UP000322000"/>
    </source>
</evidence>
<dbReference type="OrthoDB" id="7488092at2759"/>
<evidence type="ECO:0000313" key="4">
    <source>
        <dbReference type="RefSeq" id="XP_026729871.1"/>
    </source>
</evidence>
<dbReference type="RefSeq" id="XP_026729871.1">
    <property type="nucleotide sequence ID" value="XM_026874070.1"/>
</dbReference>
<feature type="compositionally biased region" description="Basic residues" evidence="1">
    <location>
        <begin position="95"/>
        <end position="107"/>
    </location>
</feature>
<dbReference type="InParanoid" id="A0A7E5VNX4"/>
<keyword evidence="3" id="KW-1185">Reference proteome</keyword>
<dbReference type="KEGG" id="tnl:113495379"/>
<organism evidence="3 4">
    <name type="scientific">Trichoplusia ni</name>
    <name type="common">Cabbage looper</name>
    <dbReference type="NCBI Taxonomy" id="7111"/>
    <lineage>
        <taxon>Eukaryota</taxon>
        <taxon>Metazoa</taxon>
        <taxon>Ecdysozoa</taxon>
        <taxon>Arthropoda</taxon>
        <taxon>Hexapoda</taxon>
        <taxon>Insecta</taxon>
        <taxon>Pterygota</taxon>
        <taxon>Neoptera</taxon>
        <taxon>Endopterygota</taxon>
        <taxon>Lepidoptera</taxon>
        <taxon>Glossata</taxon>
        <taxon>Ditrysia</taxon>
        <taxon>Noctuoidea</taxon>
        <taxon>Noctuidae</taxon>
        <taxon>Plusiinae</taxon>
        <taxon>Trichoplusia</taxon>
    </lineage>
</organism>
<feature type="compositionally biased region" description="Basic and acidic residues" evidence="1">
    <location>
        <begin position="108"/>
        <end position="117"/>
    </location>
</feature>
<evidence type="ECO:0000256" key="2">
    <source>
        <dbReference type="SAM" id="Phobius"/>
    </source>
</evidence>
<feature type="compositionally biased region" description="Basic and acidic residues" evidence="1">
    <location>
        <begin position="1"/>
        <end position="12"/>
    </location>
</feature>
<keyword evidence="2" id="KW-0472">Membrane</keyword>
<feature type="transmembrane region" description="Helical" evidence="2">
    <location>
        <begin position="209"/>
        <end position="232"/>
    </location>
</feature>
<sequence>MEGDKPILRMAEEPPEDPTTVSESTIKPAKARSSADSYEKMLKDMSLLIDWLVEDFGYDVVPEVHRRTDTKKKIEKKALRTSNTNFPFLEKRLKKGSEKHKRVHSLRTKPENDKRMSQDPTWMSDLKAFIKDLVSRFGQEDLDRYTKPVMAALEKKHNIRVTDIDGNIIVLIVSCITVMCRLSLIQYFSGRECGNVVKYSRNFAMESKYSSIYILFILDCLLPTSSPVLISVDAAKMFFSS</sequence>
<feature type="region of interest" description="Disordered" evidence="1">
    <location>
        <begin position="1"/>
        <end position="30"/>
    </location>
</feature>
<reference evidence="4" key="1">
    <citation type="submission" date="2025-08" db="UniProtKB">
        <authorList>
            <consortium name="RefSeq"/>
        </authorList>
    </citation>
    <scope>IDENTIFICATION</scope>
</reference>
<protein>
    <submittedName>
        <fullName evidence="4">Uncharacterized protein LOC113495379 isoform X1</fullName>
    </submittedName>
</protein>
<dbReference type="GeneID" id="113495379"/>